<reference evidence="2 3" key="1">
    <citation type="journal article" date="2009" name="PLoS Genet.">
        <title>Alliance of proteomics and genomics to unravel the specificities of Sahara bacterium Deinococcus deserti.</title>
        <authorList>
            <person name="de Groot A."/>
            <person name="Dulermo R."/>
            <person name="Ortet P."/>
            <person name="Blanchard L."/>
            <person name="Guerin P."/>
            <person name="Fernandez B."/>
            <person name="Vacherie B."/>
            <person name="Dossat C."/>
            <person name="Jolivet E."/>
            <person name="Siguier P."/>
            <person name="Chandler M."/>
            <person name="Barakat M."/>
            <person name="Dedieu A."/>
            <person name="Barbe V."/>
            <person name="Heulin T."/>
            <person name="Sommer S."/>
            <person name="Achouak W."/>
            <person name="Armengaud J."/>
        </authorList>
    </citation>
    <scope>NUCLEOTIDE SEQUENCE [LARGE SCALE GENOMIC DNA]</scope>
    <source>
        <strain evidence="3">DSM 17065 / CIP 109153 / LMG 22923 / VCD115</strain>
        <plasmid evidence="3">pDeide3</plasmid>
    </source>
</reference>
<dbReference type="GO" id="GO:0003677">
    <property type="term" value="F:DNA binding"/>
    <property type="evidence" value="ECO:0007669"/>
    <property type="project" value="InterPro"/>
</dbReference>
<dbReference type="Proteomes" id="UP000002208">
    <property type="component" value="Plasmid 3"/>
</dbReference>
<accession>C1D3W2</accession>
<dbReference type="AlphaFoldDB" id="C1D3W2"/>
<dbReference type="InterPro" id="IPR016032">
    <property type="entry name" value="Sig_transdc_resp-reg_C-effctor"/>
</dbReference>
<dbReference type="SUPFAM" id="SSF46894">
    <property type="entry name" value="C-terminal effector domain of the bipartite response regulators"/>
    <property type="match status" value="1"/>
</dbReference>
<dbReference type="Gene3D" id="1.10.10.10">
    <property type="entry name" value="Winged helix-like DNA-binding domain superfamily/Winged helix DNA-binding domain"/>
    <property type="match status" value="1"/>
</dbReference>
<dbReference type="InterPro" id="IPR011990">
    <property type="entry name" value="TPR-like_helical_dom_sf"/>
</dbReference>
<dbReference type="InterPro" id="IPR027417">
    <property type="entry name" value="P-loop_NTPase"/>
</dbReference>
<dbReference type="Gene3D" id="3.40.50.300">
    <property type="entry name" value="P-loop containing nucleotide triphosphate hydrolases"/>
    <property type="match status" value="1"/>
</dbReference>
<dbReference type="InterPro" id="IPR000792">
    <property type="entry name" value="Tscrpt_reg_LuxR_C"/>
</dbReference>
<dbReference type="SUPFAM" id="SSF48452">
    <property type="entry name" value="TPR-like"/>
    <property type="match status" value="1"/>
</dbReference>
<gene>
    <name evidence="2" type="ordered locus">Deide_3p02320</name>
</gene>
<dbReference type="OrthoDB" id="55979at2"/>
<dbReference type="KEGG" id="ddr:Deide_3p02320"/>
<evidence type="ECO:0000313" key="3">
    <source>
        <dbReference type="Proteomes" id="UP000002208"/>
    </source>
</evidence>
<dbReference type="PROSITE" id="PS50043">
    <property type="entry name" value="HTH_LUXR_2"/>
    <property type="match status" value="1"/>
</dbReference>
<dbReference type="CDD" id="cd06170">
    <property type="entry name" value="LuxR_C_like"/>
    <property type="match status" value="1"/>
</dbReference>
<dbReference type="PANTHER" id="PTHR47691">
    <property type="entry name" value="REGULATOR-RELATED"/>
    <property type="match status" value="1"/>
</dbReference>
<proteinExistence type="predicted"/>
<dbReference type="SUPFAM" id="SSF52540">
    <property type="entry name" value="P-loop containing nucleoside triphosphate hydrolases"/>
    <property type="match status" value="1"/>
</dbReference>
<dbReference type="EMBL" id="CP001117">
    <property type="protein sequence ID" value="ACO48191.1"/>
    <property type="molecule type" value="Genomic_DNA"/>
</dbReference>
<dbReference type="PANTHER" id="PTHR47691:SF3">
    <property type="entry name" value="HTH-TYPE TRANSCRIPTIONAL REGULATOR RV0890C-RELATED"/>
    <property type="match status" value="1"/>
</dbReference>
<dbReference type="GO" id="GO:0006355">
    <property type="term" value="P:regulation of DNA-templated transcription"/>
    <property type="evidence" value="ECO:0007669"/>
    <property type="project" value="InterPro"/>
</dbReference>
<dbReference type="Pfam" id="PF00196">
    <property type="entry name" value="GerE"/>
    <property type="match status" value="1"/>
</dbReference>
<dbReference type="RefSeq" id="WP_012695063.1">
    <property type="nucleotide sequence ID" value="NC_012528.1"/>
</dbReference>
<dbReference type="HOGENOM" id="CLU_004665_5_2_0"/>
<dbReference type="PRINTS" id="PR00038">
    <property type="entry name" value="HTHLUXR"/>
</dbReference>
<evidence type="ECO:0000313" key="2">
    <source>
        <dbReference type="EMBL" id="ACO48191.1"/>
    </source>
</evidence>
<protein>
    <submittedName>
        <fullName evidence="2">Putative transcriptional regulator, LuxR family</fullName>
    </submittedName>
</protein>
<dbReference type="Gene3D" id="1.25.40.10">
    <property type="entry name" value="Tetratricopeptide repeat domain"/>
    <property type="match status" value="1"/>
</dbReference>
<evidence type="ECO:0000259" key="1">
    <source>
        <dbReference type="PROSITE" id="PS50043"/>
    </source>
</evidence>
<keyword evidence="2" id="KW-0614">Plasmid</keyword>
<keyword evidence="3" id="KW-1185">Reference proteome</keyword>
<dbReference type="PRINTS" id="PR00364">
    <property type="entry name" value="DISEASERSIST"/>
</dbReference>
<dbReference type="SMART" id="SM00421">
    <property type="entry name" value="HTH_LUXR"/>
    <property type="match status" value="1"/>
</dbReference>
<name>C1D3W2_DEIDV</name>
<dbReference type="InterPro" id="IPR036388">
    <property type="entry name" value="WH-like_DNA-bd_sf"/>
</dbReference>
<geneLocation type="plasmid" evidence="3">
    <name>pDeide3</name>
</geneLocation>
<feature type="domain" description="HTH luxR-type" evidence="1">
    <location>
        <begin position="692"/>
        <end position="757"/>
    </location>
</feature>
<organism evidence="2 3">
    <name type="scientific">Deinococcus deserti (strain DSM 17065 / CIP 109153 / LMG 22923 / VCD115)</name>
    <dbReference type="NCBI Taxonomy" id="546414"/>
    <lineage>
        <taxon>Bacteria</taxon>
        <taxon>Thermotogati</taxon>
        <taxon>Deinococcota</taxon>
        <taxon>Deinococci</taxon>
        <taxon>Deinococcales</taxon>
        <taxon>Deinococcaceae</taxon>
        <taxon>Deinococcus</taxon>
    </lineage>
</organism>
<sequence>MDGRERHHVWGAGGRQPRLVGRQSELRIAQALLLRPDVRLLNLRGPGGIGKTRLALELARLLAPHFEQVYFVELAPIRDTALLLPTIATAVRAPQNIPPLQGIIETLGTMRALLILDNLEHLLPGLQALVTLLVNTENLTVLSTSRAVLHLRDEHELALGPLTLPHGIAGESEAVTFFVQQARTVDPNFEVTSDNRTQVEHVCTLLDGIPLAIELAAARLRALPLAALVEWLAEPLEVLGDGPRDVPERARSLRDAVRWSADLLSEAERDVFIACGVFVGGFTRAAFETVTGQQDGRSVLLHLVEHSLLRPVAHLEARWSMLEPVREFAEEQLHSHPDAERVRERHAHFYLSLVGQARQSIQTLESEWMARFKDEHGNLHAALRWFIHRDRFEDAVSLCQGLFNYWRGRGLNNFALEWITQVLAMPGAKAAPAMQALILRQAGMHAVRVTTRLDDAERYFQESFNLYAALGDEEGEAFALDGMAAVLGTRGDTEGARRLHLDLAVRFEAYGRLDWLHATWFNLGSGYINEGDAAHGSEFLDKARDLAERRGDVFALAWDSAWRAVLYQRQDRPQAALDECRRAWQLGAGMEDAMFDWACLWLLSTLARVFGQPLFAARLTGARDAVLATTQFPPSPENKARFVAEEQLLRAALGEGVFEREWQAGSQLPLPELRTEIDRWLNLPLERNSPATPPAQGGLTSRERDVVALVAAGMSDKRVAQVLGISMGTVSKHVGHVLEKLELRNRVELARWAIEHGISPPTS</sequence>